<name>A0A8S1PFE1_9CILI</name>
<accession>A0A8S1PFE1</accession>
<reference evidence="1" key="1">
    <citation type="submission" date="2021-01" db="EMBL/GenBank/DDBJ databases">
        <authorList>
            <consortium name="Genoscope - CEA"/>
            <person name="William W."/>
        </authorList>
    </citation>
    <scope>NUCLEOTIDE SEQUENCE</scope>
</reference>
<protein>
    <submittedName>
        <fullName evidence="1">Uncharacterized protein</fullName>
    </submittedName>
</protein>
<comment type="caution">
    <text evidence="1">The sequence shown here is derived from an EMBL/GenBank/DDBJ whole genome shotgun (WGS) entry which is preliminary data.</text>
</comment>
<dbReference type="Proteomes" id="UP000692954">
    <property type="component" value="Unassembled WGS sequence"/>
</dbReference>
<gene>
    <name evidence="1" type="ORF">PSON_ATCC_30995.1.T0760205</name>
</gene>
<keyword evidence="2" id="KW-1185">Reference proteome</keyword>
<sequence length="42" mass="4923">MNIYIFGGQLICATQQQQNGENFQIKQKMEVDISEQYGRLQE</sequence>
<organism evidence="1 2">
    <name type="scientific">Paramecium sonneborni</name>
    <dbReference type="NCBI Taxonomy" id="65129"/>
    <lineage>
        <taxon>Eukaryota</taxon>
        <taxon>Sar</taxon>
        <taxon>Alveolata</taxon>
        <taxon>Ciliophora</taxon>
        <taxon>Intramacronucleata</taxon>
        <taxon>Oligohymenophorea</taxon>
        <taxon>Peniculida</taxon>
        <taxon>Parameciidae</taxon>
        <taxon>Paramecium</taxon>
    </lineage>
</organism>
<evidence type="ECO:0000313" key="2">
    <source>
        <dbReference type="Proteomes" id="UP000692954"/>
    </source>
</evidence>
<proteinExistence type="predicted"/>
<dbReference type="EMBL" id="CAJJDN010000076">
    <property type="protein sequence ID" value="CAD8101846.1"/>
    <property type="molecule type" value="Genomic_DNA"/>
</dbReference>
<evidence type="ECO:0000313" key="1">
    <source>
        <dbReference type="EMBL" id="CAD8101846.1"/>
    </source>
</evidence>
<dbReference type="AlphaFoldDB" id="A0A8S1PFE1"/>